<accession>A0A7C8JQ80</accession>
<sequence>MHKMISNWYLSTHQYHRSQTFLTGANFLSSIRLVSLNVKGVAMPSRTSTSTISKSKPHGQVLLQGANILPPSPSTSPDSYLLEKYRNQTSPPAKRFPLKNLRRKIPQPNLHDAASIPSIRQHGRDGADDRESLSLADLQAKIAILTKNLNSAEAALRKVGDEREEWKERCKTLEQRARTITKENRDLRVRNAELEAEIAQKKTIVEEPKDSEEEKQKKKRNRTSASYSEELKATRALISHHWNMQAEQATKAGKGTEWCDCVPSKTLRAVLKEGSNKRSPLLQANGFEDVAKGSPSELVDSEDEIIDDQRGHSQSRRPQANPEVREDARRQRKDALKKRIKEVRGYVEGLKRENDILEGILVSDNQGAPNEDAPRPRRNDHTTKRKH</sequence>
<evidence type="ECO:0000313" key="3">
    <source>
        <dbReference type="Proteomes" id="UP000480548"/>
    </source>
</evidence>
<reference evidence="2 3" key="1">
    <citation type="submission" date="2019-06" db="EMBL/GenBank/DDBJ databases">
        <authorList>
            <person name="Palmer J.M."/>
        </authorList>
    </citation>
    <scope>NUCLEOTIDE SEQUENCE [LARGE SCALE GENOMIC DNA]</scope>
    <source>
        <strain evidence="2 3">TWF703</strain>
    </source>
</reference>
<protein>
    <submittedName>
        <fullName evidence="2">Uncharacterized protein</fullName>
    </submittedName>
</protein>
<feature type="region of interest" description="Disordered" evidence="1">
    <location>
        <begin position="360"/>
        <end position="387"/>
    </location>
</feature>
<dbReference type="AlphaFoldDB" id="A0A7C8JQ80"/>
<feature type="region of interest" description="Disordered" evidence="1">
    <location>
        <begin position="286"/>
        <end position="336"/>
    </location>
</feature>
<organism evidence="2 3">
    <name type="scientific">Orbilia oligospora</name>
    <name type="common">Nematode-trapping fungus</name>
    <name type="synonym">Arthrobotrys oligospora</name>
    <dbReference type="NCBI Taxonomy" id="2813651"/>
    <lineage>
        <taxon>Eukaryota</taxon>
        <taxon>Fungi</taxon>
        <taxon>Dikarya</taxon>
        <taxon>Ascomycota</taxon>
        <taxon>Pezizomycotina</taxon>
        <taxon>Orbiliomycetes</taxon>
        <taxon>Orbiliales</taxon>
        <taxon>Orbiliaceae</taxon>
        <taxon>Orbilia</taxon>
    </lineage>
</organism>
<gene>
    <name evidence="2" type="ORF">TWF703_007644</name>
</gene>
<dbReference type="Proteomes" id="UP000480548">
    <property type="component" value="Unassembled WGS sequence"/>
</dbReference>
<feature type="region of interest" description="Disordered" evidence="1">
    <location>
        <begin position="203"/>
        <end position="228"/>
    </location>
</feature>
<proteinExistence type="predicted"/>
<name>A0A7C8JQ80_ORBOL</name>
<evidence type="ECO:0000313" key="2">
    <source>
        <dbReference type="EMBL" id="KAF3131371.1"/>
    </source>
</evidence>
<feature type="compositionally biased region" description="Basic and acidic residues" evidence="1">
    <location>
        <begin position="372"/>
        <end position="387"/>
    </location>
</feature>
<comment type="caution">
    <text evidence="2">The sequence shown here is derived from an EMBL/GenBank/DDBJ whole genome shotgun (WGS) entry which is preliminary data.</text>
</comment>
<feature type="compositionally biased region" description="Basic and acidic residues" evidence="1">
    <location>
        <begin position="203"/>
        <end position="216"/>
    </location>
</feature>
<evidence type="ECO:0000256" key="1">
    <source>
        <dbReference type="SAM" id="MobiDB-lite"/>
    </source>
</evidence>
<dbReference type="EMBL" id="WIQZ01000049">
    <property type="protein sequence ID" value="KAF3131371.1"/>
    <property type="molecule type" value="Genomic_DNA"/>
</dbReference>